<evidence type="ECO:0000256" key="1">
    <source>
        <dbReference type="SAM" id="Coils"/>
    </source>
</evidence>
<evidence type="ECO:0000313" key="2">
    <source>
        <dbReference type="EMBL" id="CAB5187327.1"/>
    </source>
</evidence>
<accession>A0A6J7WDD9</accession>
<feature type="coiled-coil region" evidence="1">
    <location>
        <begin position="14"/>
        <end position="48"/>
    </location>
</feature>
<proteinExistence type="predicted"/>
<gene>
    <name evidence="2" type="ORF">UFOVP160_32</name>
</gene>
<keyword evidence="1" id="KW-0175">Coiled coil</keyword>
<sequence length="49" mass="5813">MFEVWSRETLIAFAKEANEKLLEQDERIQQLEQDLKDAIKAYRELNNGS</sequence>
<organism evidence="2">
    <name type="scientific">uncultured Caudovirales phage</name>
    <dbReference type="NCBI Taxonomy" id="2100421"/>
    <lineage>
        <taxon>Viruses</taxon>
        <taxon>Duplodnaviria</taxon>
        <taxon>Heunggongvirae</taxon>
        <taxon>Uroviricota</taxon>
        <taxon>Caudoviricetes</taxon>
        <taxon>Peduoviridae</taxon>
        <taxon>Maltschvirus</taxon>
        <taxon>Maltschvirus maltsch</taxon>
    </lineage>
</organism>
<reference evidence="2" key="1">
    <citation type="submission" date="2020-05" db="EMBL/GenBank/DDBJ databases">
        <authorList>
            <person name="Chiriac C."/>
            <person name="Salcher M."/>
            <person name="Ghai R."/>
            <person name="Kavagutti S V."/>
        </authorList>
    </citation>
    <scope>NUCLEOTIDE SEQUENCE</scope>
</reference>
<protein>
    <submittedName>
        <fullName evidence="2">Uncharacterized protein</fullName>
    </submittedName>
</protein>
<name>A0A6J7WDD9_9CAUD</name>
<dbReference type="EMBL" id="LR798210">
    <property type="protein sequence ID" value="CAB5187327.1"/>
    <property type="molecule type" value="Genomic_DNA"/>
</dbReference>